<reference evidence="1 2" key="1">
    <citation type="journal article" date="2016" name="Mol. Biol. Evol.">
        <title>Comparative Genomics of Early-Diverging Mushroom-Forming Fungi Provides Insights into the Origins of Lignocellulose Decay Capabilities.</title>
        <authorList>
            <person name="Nagy L.G."/>
            <person name="Riley R."/>
            <person name="Tritt A."/>
            <person name="Adam C."/>
            <person name="Daum C."/>
            <person name="Floudas D."/>
            <person name="Sun H."/>
            <person name="Yadav J.S."/>
            <person name="Pangilinan J."/>
            <person name="Larsson K.H."/>
            <person name="Matsuura K."/>
            <person name="Barry K."/>
            <person name="Labutti K."/>
            <person name="Kuo R."/>
            <person name="Ohm R.A."/>
            <person name="Bhattacharya S.S."/>
            <person name="Shirouzu T."/>
            <person name="Yoshinaga Y."/>
            <person name="Martin F.M."/>
            <person name="Grigoriev I.V."/>
            <person name="Hibbett D.S."/>
        </authorList>
    </citation>
    <scope>NUCLEOTIDE SEQUENCE [LARGE SCALE GENOMIC DNA]</scope>
    <source>
        <strain evidence="1 2">HHB10207 ss-3</strain>
    </source>
</reference>
<dbReference type="EMBL" id="KV428004">
    <property type="protein sequence ID" value="KZT44318.1"/>
    <property type="molecule type" value="Genomic_DNA"/>
</dbReference>
<dbReference type="OrthoDB" id="2595178at2759"/>
<evidence type="ECO:0008006" key="3">
    <source>
        <dbReference type="Google" id="ProtNLM"/>
    </source>
</evidence>
<accession>A0A166J364</accession>
<evidence type="ECO:0000313" key="2">
    <source>
        <dbReference type="Proteomes" id="UP000076798"/>
    </source>
</evidence>
<dbReference type="Gene3D" id="3.80.10.10">
    <property type="entry name" value="Ribonuclease Inhibitor"/>
    <property type="match status" value="1"/>
</dbReference>
<dbReference type="InterPro" id="IPR032675">
    <property type="entry name" value="LRR_dom_sf"/>
</dbReference>
<dbReference type="Proteomes" id="UP000076798">
    <property type="component" value="Unassembled WGS sequence"/>
</dbReference>
<proteinExistence type="predicted"/>
<sequence length="440" mass="48971">MSSTTELVDSDILLTPRPYALVPSKFILVPLLPEPTQLPKLPAETWHRILAVAFDSCDRSLIQDIAWERDILLVNKLFNTIATPLFFAHPLIRTLDKFIQFSGLINSRERKPRALDRIPYSTPGRWVHVLDLSKIPCQSGHDASLIDDAMANLFPALPFLSTLLLNQISLSRRTIKSLIGSPNSAGLRTLCGVRDHAPSLVELDGDLSSYDDPILDLLRNCTNLEHLDLVGNGVRDDEMEVYTEEPNIPTVEHLHLPNLRVLSLRSISSSGLFLALASSPLPSLRSLTLSPYGSLAFPASLAPLILANHGGKLLSLRFDPQPSFPPSHHQMPSTVLQSCPNLTYLSLANPLPMLHITQLHPLQCLSVPKPTPMFLKEIERVLPYLQNLKFVRLRETRWLPSTMNSHARATGLAGEMGQWKRRLGARGITVLDANGRISEW</sequence>
<name>A0A166J364_9AGAM</name>
<gene>
    <name evidence="1" type="ORF">SISSUDRAFT_1038819</name>
</gene>
<organism evidence="1 2">
    <name type="scientific">Sistotremastrum suecicum HHB10207 ss-3</name>
    <dbReference type="NCBI Taxonomy" id="1314776"/>
    <lineage>
        <taxon>Eukaryota</taxon>
        <taxon>Fungi</taxon>
        <taxon>Dikarya</taxon>
        <taxon>Basidiomycota</taxon>
        <taxon>Agaricomycotina</taxon>
        <taxon>Agaricomycetes</taxon>
        <taxon>Sistotremastrales</taxon>
        <taxon>Sistotremastraceae</taxon>
        <taxon>Sistotremastrum</taxon>
    </lineage>
</organism>
<protein>
    <recommendedName>
        <fullName evidence="3">F-box domain-containing protein</fullName>
    </recommendedName>
</protein>
<dbReference type="SUPFAM" id="SSF52047">
    <property type="entry name" value="RNI-like"/>
    <property type="match status" value="1"/>
</dbReference>
<keyword evidence="2" id="KW-1185">Reference proteome</keyword>
<dbReference type="STRING" id="1314776.A0A166J364"/>
<dbReference type="AlphaFoldDB" id="A0A166J364"/>
<evidence type="ECO:0000313" key="1">
    <source>
        <dbReference type="EMBL" id="KZT44318.1"/>
    </source>
</evidence>